<dbReference type="EMBL" id="JABDTM020014262">
    <property type="protein sequence ID" value="KAH0819557.1"/>
    <property type="molecule type" value="Genomic_DNA"/>
</dbReference>
<dbReference type="Proteomes" id="UP000719412">
    <property type="component" value="Unassembled WGS sequence"/>
</dbReference>
<evidence type="ECO:0000313" key="2">
    <source>
        <dbReference type="Proteomes" id="UP000719412"/>
    </source>
</evidence>
<evidence type="ECO:0000313" key="1">
    <source>
        <dbReference type="EMBL" id="KAH0819557.1"/>
    </source>
</evidence>
<comment type="caution">
    <text evidence="1">The sequence shown here is derived from an EMBL/GenBank/DDBJ whole genome shotgun (WGS) entry which is preliminary data.</text>
</comment>
<reference evidence="1" key="2">
    <citation type="submission" date="2021-08" db="EMBL/GenBank/DDBJ databases">
        <authorList>
            <person name="Eriksson T."/>
        </authorList>
    </citation>
    <scope>NUCLEOTIDE SEQUENCE</scope>
    <source>
        <strain evidence="1">Stoneville</strain>
        <tissue evidence="1">Whole head</tissue>
    </source>
</reference>
<proteinExistence type="predicted"/>
<reference evidence="1" key="1">
    <citation type="journal article" date="2020" name="J Insects Food Feed">
        <title>The yellow mealworm (Tenebrio molitor) genome: a resource for the emerging insects as food and feed industry.</title>
        <authorList>
            <person name="Eriksson T."/>
            <person name="Andere A."/>
            <person name="Kelstrup H."/>
            <person name="Emery V."/>
            <person name="Picard C."/>
        </authorList>
    </citation>
    <scope>NUCLEOTIDE SEQUENCE</scope>
    <source>
        <strain evidence="1">Stoneville</strain>
        <tissue evidence="1">Whole head</tissue>
    </source>
</reference>
<sequence length="258" mass="28866">MKYLQSDVGIKPGPYGIFPAQRPTMRNTHKTRNPPLGVLFFGIPSLESKLMLTFKNELELLKDSIRLPLNSAMNLVEKDLGELEQKSYIVQEDAVNLIEQHTLNVVENFQLFSKAFSLTGKNISRCHAGVNDAVETAKDKGLSRIRKAASTIIVRSGGVVLVGKPLLNKIQNKTFEVQKTIQDCLLRIEDREKCLHSVLEDIEISKGIMPSLIVTIIDRVKMEINVLESELVAQVQNSVNGVVQAYTDILFAFIECIM</sequence>
<keyword evidence="2" id="KW-1185">Reference proteome</keyword>
<gene>
    <name evidence="1" type="ORF">GEV33_003234</name>
</gene>
<protein>
    <submittedName>
        <fullName evidence="1">Uncharacterized protein</fullName>
    </submittedName>
</protein>
<organism evidence="1 2">
    <name type="scientific">Tenebrio molitor</name>
    <name type="common">Yellow mealworm beetle</name>
    <dbReference type="NCBI Taxonomy" id="7067"/>
    <lineage>
        <taxon>Eukaryota</taxon>
        <taxon>Metazoa</taxon>
        <taxon>Ecdysozoa</taxon>
        <taxon>Arthropoda</taxon>
        <taxon>Hexapoda</taxon>
        <taxon>Insecta</taxon>
        <taxon>Pterygota</taxon>
        <taxon>Neoptera</taxon>
        <taxon>Endopterygota</taxon>
        <taxon>Coleoptera</taxon>
        <taxon>Polyphaga</taxon>
        <taxon>Cucujiformia</taxon>
        <taxon>Tenebrionidae</taxon>
        <taxon>Tenebrio</taxon>
    </lineage>
</organism>
<accession>A0A8J6HRZ1</accession>
<dbReference type="AlphaFoldDB" id="A0A8J6HRZ1"/>
<name>A0A8J6HRZ1_TENMO</name>